<name>A0A381PJ89_9ZZZZ</name>
<dbReference type="Gene3D" id="3.40.640.10">
    <property type="entry name" value="Type I PLP-dependent aspartate aminotransferase-like (Major domain)"/>
    <property type="match status" value="1"/>
</dbReference>
<protein>
    <recommendedName>
        <fullName evidence="3">Aminotransferase class V domain-containing protein</fullName>
    </recommendedName>
</protein>
<proteinExistence type="predicted"/>
<feature type="non-terminal residue" evidence="4">
    <location>
        <position position="1"/>
    </location>
</feature>
<dbReference type="Gene3D" id="3.90.1150.10">
    <property type="entry name" value="Aspartate Aminotransferase, domain 1"/>
    <property type="match status" value="1"/>
</dbReference>
<dbReference type="InterPro" id="IPR015422">
    <property type="entry name" value="PyrdxlP-dep_Trfase_small"/>
</dbReference>
<evidence type="ECO:0000256" key="2">
    <source>
        <dbReference type="ARBA" id="ARBA00022898"/>
    </source>
</evidence>
<dbReference type="SUPFAM" id="SSF53383">
    <property type="entry name" value="PLP-dependent transferases"/>
    <property type="match status" value="1"/>
</dbReference>
<evidence type="ECO:0000256" key="1">
    <source>
        <dbReference type="ARBA" id="ARBA00001933"/>
    </source>
</evidence>
<accession>A0A381PJ89</accession>
<dbReference type="PANTHER" id="PTHR43586:SF24">
    <property type="entry name" value="BLR4730 PROTEIN"/>
    <property type="match status" value="1"/>
</dbReference>
<reference evidence="4" key="1">
    <citation type="submission" date="2018-05" db="EMBL/GenBank/DDBJ databases">
        <authorList>
            <person name="Lanie J.A."/>
            <person name="Ng W.-L."/>
            <person name="Kazmierczak K.M."/>
            <person name="Andrzejewski T.M."/>
            <person name="Davidsen T.M."/>
            <person name="Wayne K.J."/>
            <person name="Tettelin H."/>
            <person name="Glass J.I."/>
            <person name="Rusch D."/>
            <person name="Podicherti R."/>
            <person name="Tsui H.-C.T."/>
            <person name="Winkler M.E."/>
        </authorList>
    </citation>
    <scope>NUCLEOTIDE SEQUENCE</scope>
</reference>
<dbReference type="InterPro" id="IPR020578">
    <property type="entry name" value="Aminotrans_V_PyrdxlP_BS"/>
</dbReference>
<evidence type="ECO:0000313" key="4">
    <source>
        <dbReference type="EMBL" id="SUZ67085.1"/>
    </source>
</evidence>
<dbReference type="Pfam" id="PF00266">
    <property type="entry name" value="Aminotran_5"/>
    <property type="match status" value="1"/>
</dbReference>
<dbReference type="EMBL" id="UINC01001002">
    <property type="protein sequence ID" value="SUZ67085.1"/>
    <property type="molecule type" value="Genomic_DNA"/>
</dbReference>
<dbReference type="InterPro" id="IPR015424">
    <property type="entry name" value="PyrdxlP-dep_Trfase"/>
</dbReference>
<dbReference type="InterPro" id="IPR015421">
    <property type="entry name" value="PyrdxlP-dep_Trfase_major"/>
</dbReference>
<evidence type="ECO:0000259" key="3">
    <source>
        <dbReference type="Pfam" id="PF00266"/>
    </source>
</evidence>
<comment type="cofactor">
    <cofactor evidence="1">
        <name>pyridoxal 5'-phosphate</name>
        <dbReference type="ChEBI" id="CHEBI:597326"/>
    </cofactor>
</comment>
<feature type="domain" description="Aminotransferase class V" evidence="3">
    <location>
        <begin position="17"/>
        <end position="382"/>
    </location>
</feature>
<gene>
    <name evidence="4" type="ORF">METZ01_LOCUS19939</name>
</gene>
<sequence>VNLAKIRDETPGCKQRIHLNNAGASLMPRSVIETVESHFQLEANIGGYEAESEAADQIAMAYEHVSRLLGTTPFNIAFSEHATASFVAAISSVPFVSGDVVLTTVNDYVSNQIQYLALAQRFGVQVVRAPEAPEGGVDLVEIEALIHRLRPKLVAVTHIPTNSGLVQNVEAIGVMCRAEDILYLVDGCQSIGQMPVDVQAIGCDYFSATARKYLRGPRGAGFLYVSDRVLARGYEPLFPDLRGADWIAPDMYQPAPDAKRFETWEFAWGLVRGTGEAARYALDIGIEPIRDRAWKLADHLRSLLNQHDKVTVLDRGEVLGATVTASVDGWAPTDLVRELRERGINTTGQESIDAIIDYTAKGVDGSLRISPHYFNTEEELSVFISSLDEITR</sequence>
<dbReference type="AlphaFoldDB" id="A0A381PJ89"/>
<keyword evidence="2" id="KW-0663">Pyridoxal phosphate</keyword>
<dbReference type="InterPro" id="IPR000192">
    <property type="entry name" value="Aminotrans_V_dom"/>
</dbReference>
<dbReference type="PROSITE" id="PS00595">
    <property type="entry name" value="AA_TRANSFER_CLASS_5"/>
    <property type="match status" value="1"/>
</dbReference>
<organism evidence="4">
    <name type="scientific">marine metagenome</name>
    <dbReference type="NCBI Taxonomy" id="408172"/>
    <lineage>
        <taxon>unclassified sequences</taxon>
        <taxon>metagenomes</taxon>
        <taxon>ecological metagenomes</taxon>
    </lineage>
</organism>
<dbReference type="PANTHER" id="PTHR43586">
    <property type="entry name" value="CYSTEINE DESULFURASE"/>
    <property type="match status" value="1"/>
</dbReference>